<keyword evidence="2" id="KW-0812">Transmembrane</keyword>
<dbReference type="PANTHER" id="PTHR37299:SF1">
    <property type="entry name" value="STAGE 0 SPORULATION PROTEIN A HOMOLOG"/>
    <property type="match status" value="1"/>
</dbReference>
<dbReference type="InterPro" id="IPR046947">
    <property type="entry name" value="LytR-like"/>
</dbReference>
<dbReference type="Pfam" id="PF04397">
    <property type="entry name" value="LytTR"/>
    <property type="match status" value="1"/>
</dbReference>
<accession>H3ZGB7</accession>
<comment type="caution">
    <text evidence="4">The sequence shown here is derived from an EMBL/GenBank/DDBJ whole genome shotgun (WGS) entry which is preliminary data.</text>
</comment>
<keyword evidence="2" id="KW-0472">Membrane</keyword>
<dbReference type="Proteomes" id="UP000012046">
    <property type="component" value="Unassembled WGS sequence"/>
</dbReference>
<dbReference type="SMART" id="SM00850">
    <property type="entry name" value="LytTR"/>
    <property type="match status" value="1"/>
</dbReference>
<feature type="transmembrane region" description="Helical" evidence="2">
    <location>
        <begin position="61"/>
        <end position="80"/>
    </location>
</feature>
<evidence type="ECO:0000256" key="2">
    <source>
        <dbReference type="SAM" id="Phobius"/>
    </source>
</evidence>
<evidence type="ECO:0000313" key="4">
    <source>
        <dbReference type="EMBL" id="EHR40437.1"/>
    </source>
</evidence>
<dbReference type="Gene3D" id="2.40.50.1020">
    <property type="entry name" value="LytTr DNA-binding domain"/>
    <property type="match status" value="1"/>
</dbReference>
<dbReference type="PANTHER" id="PTHR37299">
    <property type="entry name" value="TRANSCRIPTIONAL REGULATOR-RELATED"/>
    <property type="match status" value="1"/>
</dbReference>
<organism evidence="4 5">
    <name type="scientific">Alishewanella jeotgali KCTC 22429</name>
    <dbReference type="NCBI Taxonomy" id="1129374"/>
    <lineage>
        <taxon>Bacteria</taxon>
        <taxon>Pseudomonadati</taxon>
        <taxon>Pseudomonadota</taxon>
        <taxon>Gammaproteobacteria</taxon>
        <taxon>Alteromonadales</taxon>
        <taxon>Alteromonadaceae</taxon>
        <taxon>Alishewanella</taxon>
    </lineage>
</organism>
<dbReference type="PIRSF" id="PIRSF031767">
    <property type="entry name" value="MHYE_LytTR"/>
    <property type="match status" value="1"/>
</dbReference>
<dbReference type="GO" id="GO:0000156">
    <property type="term" value="F:phosphorelay response regulator activity"/>
    <property type="evidence" value="ECO:0007669"/>
    <property type="project" value="InterPro"/>
</dbReference>
<dbReference type="GO" id="GO:0003677">
    <property type="term" value="F:DNA binding"/>
    <property type="evidence" value="ECO:0007669"/>
    <property type="project" value="InterPro"/>
</dbReference>
<evidence type="ECO:0000259" key="3">
    <source>
        <dbReference type="PROSITE" id="PS50930"/>
    </source>
</evidence>
<gene>
    <name evidence="4" type="ORF">AJE_12069</name>
</gene>
<feature type="transmembrane region" description="Helical" evidence="2">
    <location>
        <begin position="92"/>
        <end position="113"/>
    </location>
</feature>
<dbReference type="AlphaFoldDB" id="H3ZGB7"/>
<dbReference type="EMBL" id="AHTH01000039">
    <property type="protein sequence ID" value="EHR40437.1"/>
    <property type="molecule type" value="Genomic_DNA"/>
</dbReference>
<dbReference type="eggNOG" id="COG3279">
    <property type="taxonomic scope" value="Bacteria"/>
</dbReference>
<evidence type="ECO:0000313" key="5">
    <source>
        <dbReference type="Proteomes" id="UP000012046"/>
    </source>
</evidence>
<dbReference type="PROSITE" id="PS50930">
    <property type="entry name" value="HTH_LYTTR"/>
    <property type="match status" value="1"/>
</dbReference>
<feature type="transmembrane region" description="Helical" evidence="2">
    <location>
        <begin position="21"/>
        <end position="41"/>
    </location>
</feature>
<keyword evidence="2" id="KW-1133">Transmembrane helix</keyword>
<proteinExistence type="predicted"/>
<dbReference type="InterPro" id="IPR012379">
    <property type="entry name" value="LytTR_MHYE"/>
</dbReference>
<dbReference type="InterPro" id="IPR007492">
    <property type="entry name" value="LytTR_DNA-bd_dom"/>
</dbReference>
<keyword evidence="1" id="KW-0902">Two-component regulatory system</keyword>
<reference evidence="4 5" key="1">
    <citation type="journal article" date="2012" name="J. Bacteriol.">
        <title>Genome Sequence of Extracellular-Protease-Producing Alishewanella jeotgali Isolated from Traditional Korean Fermented Seafood.</title>
        <authorList>
            <person name="Jung J."/>
            <person name="Chun J."/>
            <person name="Park W."/>
        </authorList>
    </citation>
    <scope>NUCLEOTIDE SEQUENCE [LARGE SCALE GENOMIC DNA]</scope>
    <source>
        <strain evidence="4 5">KCTC 22429</strain>
    </source>
</reference>
<protein>
    <submittedName>
        <fullName evidence="4">Response regulator receiver domain-containing protein</fullName>
    </submittedName>
</protein>
<sequence>MTSGNSWFVQCVQRHPVRSGYLLFALFLILNAAVNVSSIWTAEQRQPDSTLLIWQPILWEYSSVLSTLSLSPLLFWWFGRHPLQFKAPARQLLLHLAASVVFSLSHVGIMVTLRSWVYRWLGSDYQFGPLGRELIYEYRKDLWAYLVFLCAFQLARFVHARLQGEAYVVGTAVSADAAGDPSHQGATSGTVEQPGYFLVKKLDKEYLIRVEDIAWLEANGNYVNLHSEGRIYPLRATLAATLETLQQAGFCRIHRSLAVNLRYIESIGYQSSGDGSILLKTGQQLTLSRRYKEQFKATVDWTQTKP</sequence>
<name>H3ZGB7_9ALTE</name>
<feature type="domain" description="HTH LytTR-type" evidence="3">
    <location>
        <begin position="197"/>
        <end position="301"/>
    </location>
</feature>
<keyword evidence="5" id="KW-1185">Reference proteome</keyword>
<dbReference type="STRING" id="1129374.AJE_12069"/>
<evidence type="ECO:0000256" key="1">
    <source>
        <dbReference type="ARBA" id="ARBA00023012"/>
    </source>
</evidence>
<dbReference type="PATRIC" id="fig|1129374.4.peg.2398"/>
<dbReference type="RefSeq" id="WP_008951094.1">
    <property type="nucleotide sequence ID" value="NZ_AHTH01000039.1"/>
</dbReference>